<name>A0AAN5D4D2_9BILA</name>
<evidence type="ECO:0008006" key="4">
    <source>
        <dbReference type="Google" id="ProtNLM"/>
    </source>
</evidence>
<accession>A0AAN5D4D2</accession>
<reference evidence="3" key="1">
    <citation type="submission" date="2022-10" db="EMBL/GenBank/DDBJ databases">
        <title>Genome assembly of Pristionchus species.</title>
        <authorList>
            <person name="Yoshida K."/>
            <person name="Sommer R.J."/>
        </authorList>
    </citation>
    <scope>NUCLEOTIDE SEQUENCE [LARGE SCALE GENOMIC DNA]</scope>
    <source>
        <strain evidence="3">RS5460</strain>
    </source>
</reference>
<dbReference type="AlphaFoldDB" id="A0AAN5D4D2"/>
<evidence type="ECO:0000256" key="1">
    <source>
        <dbReference type="SAM" id="Phobius"/>
    </source>
</evidence>
<feature type="non-terminal residue" evidence="2">
    <location>
        <position position="155"/>
    </location>
</feature>
<keyword evidence="1" id="KW-0812">Transmembrane</keyword>
<feature type="transmembrane region" description="Helical" evidence="1">
    <location>
        <begin position="136"/>
        <end position="154"/>
    </location>
</feature>
<keyword evidence="1" id="KW-1133">Transmembrane helix</keyword>
<sequence length="155" mass="18152">IHHNRKKLISIMNTFYLVTGMILLYYAGLCIANYIGVDVGKADHDIPKIFGDHRLFLIVEMANLYCILCWSVALFIFSLMVHAAHYEFDYYNEQVRSIKCSLETDEALCKFLQEQIKIHNRLTECVKHLDMMFHRYAFVMIATIIPTTIFSLFMV</sequence>
<feature type="transmembrane region" description="Helical" evidence="1">
    <location>
        <begin position="15"/>
        <end position="35"/>
    </location>
</feature>
<proteinExistence type="predicted"/>
<feature type="transmembrane region" description="Helical" evidence="1">
    <location>
        <begin position="55"/>
        <end position="77"/>
    </location>
</feature>
<keyword evidence="1" id="KW-0472">Membrane</keyword>
<protein>
    <recommendedName>
        <fullName evidence="4">G protein-coupled receptor</fullName>
    </recommendedName>
</protein>
<gene>
    <name evidence="2" type="ORF">PMAYCL1PPCAC_26528</name>
</gene>
<evidence type="ECO:0000313" key="3">
    <source>
        <dbReference type="Proteomes" id="UP001328107"/>
    </source>
</evidence>
<evidence type="ECO:0000313" key="2">
    <source>
        <dbReference type="EMBL" id="GMR56333.1"/>
    </source>
</evidence>
<feature type="non-terminal residue" evidence="2">
    <location>
        <position position="1"/>
    </location>
</feature>
<organism evidence="2 3">
    <name type="scientific">Pristionchus mayeri</name>
    <dbReference type="NCBI Taxonomy" id="1317129"/>
    <lineage>
        <taxon>Eukaryota</taxon>
        <taxon>Metazoa</taxon>
        <taxon>Ecdysozoa</taxon>
        <taxon>Nematoda</taxon>
        <taxon>Chromadorea</taxon>
        <taxon>Rhabditida</taxon>
        <taxon>Rhabditina</taxon>
        <taxon>Diplogasteromorpha</taxon>
        <taxon>Diplogasteroidea</taxon>
        <taxon>Neodiplogasteridae</taxon>
        <taxon>Pristionchus</taxon>
    </lineage>
</organism>
<dbReference type="EMBL" id="BTRK01000005">
    <property type="protein sequence ID" value="GMR56333.1"/>
    <property type="molecule type" value="Genomic_DNA"/>
</dbReference>
<dbReference type="PANTHER" id="PTHR34492">
    <property type="entry name" value="GUSTATORY RECEPTOR FAMILY"/>
    <property type="match status" value="1"/>
</dbReference>
<dbReference type="Proteomes" id="UP001328107">
    <property type="component" value="Unassembled WGS sequence"/>
</dbReference>
<comment type="caution">
    <text evidence="2">The sequence shown here is derived from an EMBL/GenBank/DDBJ whole genome shotgun (WGS) entry which is preliminary data.</text>
</comment>
<keyword evidence="3" id="KW-1185">Reference proteome</keyword>
<dbReference type="PANTHER" id="PTHR34492:SF2">
    <property type="entry name" value="G PROTEIN-COUPLED RECEPTOR"/>
    <property type="match status" value="1"/>
</dbReference>